<dbReference type="EMBL" id="BSFQ01000023">
    <property type="protein sequence ID" value="GLL13608.1"/>
    <property type="molecule type" value="Genomic_DNA"/>
</dbReference>
<gene>
    <name evidence="9" type="ORF">GCM10017577_47520</name>
</gene>
<dbReference type="InterPro" id="IPR023271">
    <property type="entry name" value="Aquaporin-like"/>
</dbReference>
<protein>
    <recommendedName>
        <fullName evidence="11">Aquaporin</fullName>
    </recommendedName>
</protein>
<accession>A0A9W6L5T6</accession>
<evidence type="ECO:0000256" key="5">
    <source>
        <dbReference type="ARBA" id="ARBA00023136"/>
    </source>
</evidence>
<dbReference type="RefSeq" id="WP_037049740.1">
    <property type="nucleotide sequence ID" value="NZ_BAAAUZ010000040.1"/>
</dbReference>
<dbReference type="GO" id="GO:0015250">
    <property type="term" value="F:water channel activity"/>
    <property type="evidence" value="ECO:0007669"/>
    <property type="project" value="TreeGrafter"/>
</dbReference>
<feature type="compositionally biased region" description="Polar residues" evidence="7">
    <location>
        <begin position="1"/>
        <end position="12"/>
    </location>
</feature>
<dbReference type="InterPro" id="IPR000425">
    <property type="entry name" value="MIP"/>
</dbReference>
<evidence type="ECO:0000256" key="6">
    <source>
        <dbReference type="RuleBase" id="RU000477"/>
    </source>
</evidence>
<proteinExistence type="inferred from homology"/>
<evidence type="ECO:0000256" key="1">
    <source>
        <dbReference type="ARBA" id="ARBA00004141"/>
    </source>
</evidence>
<comment type="caution">
    <text evidence="9">The sequence shown here is derived from an EMBL/GenBank/DDBJ whole genome shotgun (WGS) entry which is preliminary data.</text>
</comment>
<sequence length="69" mass="6946">MTQAASGVQPENPSRAVTGGSVDPARTLGPAIVAGEFSAPWAYLLGPIVGGGLAALLYHRFLAKGDKPA</sequence>
<keyword evidence="10" id="KW-1185">Reference proteome</keyword>
<keyword evidence="3 6" id="KW-0812">Transmembrane</keyword>
<evidence type="ECO:0000256" key="4">
    <source>
        <dbReference type="ARBA" id="ARBA00022989"/>
    </source>
</evidence>
<organism evidence="9 10">
    <name type="scientific">Pseudonocardia halophobica</name>
    <dbReference type="NCBI Taxonomy" id="29401"/>
    <lineage>
        <taxon>Bacteria</taxon>
        <taxon>Bacillati</taxon>
        <taxon>Actinomycetota</taxon>
        <taxon>Actinomycetes</taxon>
        <taxon>Pseudonocardiales</taxon>
        <taxon>Pseudonocardiaceae</taxon>
        <taxon>Pseudonocardia</taxon>
    </lineage>
</organism>
<reference evidence="9" key="2">
    <citation type="submission" date="2023-01" db="EMBL/GenBank/DDBJ databases">
        <authorList>
            <person name="Sun Q."/>
            <person name="Evtushenko L."/>
        </authorList>
    </citation>
    <scope>NUCLEOTIDE SEQUENCE</scope>
    <source>
        <strain evidence="9">VKM Ac-1069</strain>
    </source>
</reference>
<evidence type="ECO:0008006" key="11">
    <source>
        <dbReference type="Google" id="ProtNLM"/>
    </source>
</evidence>
<evidence type="ECO:0000313" key="10">
    <source>
        <dbReference type="Proteomes" id="UP001143463"/>
    </source>
</evidence>
<comment type="similarity">
    <text evidence="2 6">Belongs to the MIP/aquaporin (TC 1.A.8) family.</text>
</comment>
<dbReference type="Gene3D" id="1.20.1080.10">
    <property type="entry name" value="Glycerol uptake facilitator protein"/>
    <property type="match status" value="1"/>
</dbReference>
<keyword evidence="5 8" id="KW-0472">Membrane</keyword>
<name>A0A9W6L5T6_9PSEU</name>
<dbReference type="SUPFAM" id="SSF81338">
    <property type="entry name" value="Aquaporin-like"/>
    <property type="match status" value="1"/>
</dbReference>
<keyword evidence="6" id="KW-0813">Transport</keyword>
<dbReference type="AlphaFoldDB" id="A0A9W6L5T6"/>
<dbReference type="PRINTS" id="PR00783">
    <property type="entry name" value="MINTRINSICP"/>
</dbReference>
<dbReference type="Proteomes" id="UP001143463">
    <property type="component" value="Unassembled WGS sequence"/>
</dbReference>
<keyword evidence="4 8" id="KW-1133">Transmembrane helix</keyword>
<evidence type="ECO:0000256" key="3">
    <source>
        <dbReference type="ARBA" id="ARBA00022692"/>
    </source>
</evidence>
<evidence type="ECO:0000313" key="9">
    <source>
        <dbReference type="EMBL" id="GLL13608.1"/>
    </source>
</evidence>
<dbReference type="GO" id="GO:0005886">
    <property type="term" value="C:plasma membrane"/>
    <property type="evidence" value="ECO:0007669"/>
    <property type="project" value="TreeGrafter"/>
</dbReference>
<dbReference type="PANTHER" id="PTHR19139:SF199">
    <property type="entry name" value="MIP17260P"/>
    <property type="match status" value="1"/>
</dbReference>
<feature type="transmembrane region" description="Helical" evidence="8">
    <location>
        <begin position="41"/>
        <end position="58"/>
    </location>
</feature>
<evidence type="ECO:0000256" key="8">
    <source>
        <dbReference type="SAM" id="Phobius"/>
    </source>
</evidence>
<dbReference type="Pfam" id="PF00230">
    <property type="entry name" value="MIP"/>
    <property type="match status" value="1"/>
</dbReference>
<evidence type="ECO:0000256" key="7">
    <source>
        <dbReference type="SAM" id="MobiDB-lite"/>
    </source>
</evidence>
<dbReference type="InterPro" id="IPR034294">
    <property type="entry name" value="Aquaporin_transptr"/>
</dbReference>
<feature type="region of interest" description="Disordered" evidence="7">
    <location>
        <begin position="1"/>
        <end position="24"/>
    </location>
</feature>
<reference evidence="9" key="1">
    <citation type="journal article" date="2014" name="Int. J. Syst. Evol. Microbiol.">
        <title>Complete genome sequence of Corynebacterium casei LMG S-19264T (=DSM 44701T), isolated from a smear-ripened cheese.</title>
        <authorList>
            <consortium name="US DOE Joint Genome Institute (JGI-PGF)"/>
            <person name="Walter F."/>
            <person name="Albersmeier A."/>
            <person name="Kalinowski J."/>
            <person name="Ruckert C."/>
        </authorList>
    </citation>
    <scope>NUCLEOTIDE SEQUENCE</scope>
    <source>
        <strain evidence="9">VKM Ac-1069</strain>
    </source>
</reference>
<evidence type="ECO:0000256" key="2">
    <source>
        <dbReference type="ARBA" id="ARBA00006175"/>
    </source>
</evidence>
<comment type="subcellular location">
    <subcellularLocation>
        <location evidence="1">Membrane</location>
        <topology evidence="1">Multi-pass membrane protein</topology>
    </subcellularLocation>
</comment>
<dbReference type="PANTHER" id="PTHR19139">
    <property type="entry name" value="AQUAPORIN TRANSPORTER"/>
    <property type="match status" value="1"/>
</dbReference>